<keyword evidence="6 10" id="KW-0407">Ion channel</keyword>
<dbReference type="PANTHER" id="PTHR28259">
    <property type="entry name" value="FLUORIDE EXPORT PROTEIN 1-RELATED"/>
    <property type="match status" value="1"/>
</dbReference>
<comment type="caution">
    <text evidence="11">The sequence shown here is derived from an EMBL/GenBank/DDBJ whole genome shotgun (WGS) entry which is preliminary data.</text>
</comment>
<name>A0A9W6HM80_9MICO</name>
<keyword evidence="4 10" id="KW-1133">Transmembrane helix</keyword>
<keyword evidence="10" id="KW-0915">Sodium</keyword>
<feature type="transmembrane region" description="Helical" evidence="10">
    <location>
        <begin position="6"/>
        <end position="23"/>
    </location>
</feature>
<comment type="activity regulation">
    <text evidence="10">Na(+) is not transported, but it plays an essential structural role and its presence is essential for fluoride channel function.</text>
</comment>
<evidence type="ECO:0000256" key="5">
    <source>
        <dbReference type="ARBA" id="ARBA00023136"/>
    </source>
</evidence>
<evidence type="ECO:0000256" key="3">
    <source>
        <dbReference type="ARBA" id="ARBA00022692"/>
    </source>
</evidence>
<keyword evidence="10" id="KW-0479">Metal-binding</keyword>
<dbReference type="PANTHER" id="PTHR28259:SF1">
    <property type="entry name" value="FLUORIDE EXPORT PROTEIN 1-RELATED"/>
    <property type="match status" value="1"/>
</dbReference>
<keyword evidence="5 10" id="KW-0472">Membrane</keyword>
<evidence type="ECO:0000313" key="11">
    <source>
        <dbReference type="EMBL" id="GLJ95344.1"/>
    </source>
</evidence>
<evidence type="ECO:0000313" key="12">
    <source>
        <dbReference type="Proteomes" id="UP001142291"/>
    </source>
</evidence>
<feature type="transmembrane region" description="Helical" evidence="10">
    <location>
        <begin position="97"/>
        <end position="119"/>
    </location>
</feature>
<evidence type="ECO:0000256" key="9">
    <source>
        <dbReference type="ARBA" id="ARBA00049940"/>
    </source>
</evidence>
<dbReference type="GO" id="GO:0140114">
    <property type="term" value="P:cellular detoxification of fluoride"/>
    <property type="evidence" value="ECO:0007669"/>
    <property type="project" value="UniProtKB-UniRule"/>
</dbReference>
<accession>A0A9W6HM80</accession>
<evidence type="ECO:0000256" key="1">
    <source>
        <dbReference type="ARBA" id="ARBA00004651"/>
    </source>
</evidence>
<dbReference type="InterPro" id="IPR003691">
    <property type="entry name" value="FluC"/>
</dbReference>
<dbReference type="HAMAP" id="MF_00454">
    <property type="entry name" value="FluC"/>
    <property type="match status" value="1"/>
</dbReference>
<evidence type="ECO:0000256" key="7">
    <source>
        <dbReference type="ARBA" id="ARBA00035120"/>
    </source>
</evidence>
<dbReference type="GO" id="GO:0005886">
    <property type="term" value="C:plasma membrane"/>
    <property type="evidence" value="ECO:0007669"/>
    <property type="project" value="UniProtKB-SubCell"/>
</dbReference>
<dbReference type="Proteomes" id="UP001142291">
    <property type="component" value="Unassembled WGS sequence"/>
</dbReference>
<evidence type="ECO:0000256" key="4">
    <source>
        <dbReference type="ARBA" id="ARBA00022989"/>
    </source>
</evidence>
<evidence type="ECO:0000256" key="6">
    <source>
        <dbReference type="ARBA" id="ARBA00023303"/>
    </source>
</evidence>
<sequence length="125" mass="12705">MTPAAWIALLVGGGVGAGMRYLIDGFVMRGRKDVFPLGILLVNGVGSFLLGLVTGLGALVVPVGLAIIGVGVLGGFTTFSTVSVDTVLLARRGRRNWAWLNIVGTLLVCVAAATAGLMLGRLVAG</sequence>
<dbReference type="GO" id="GO:0062054">
    <property type="term" value="F:fluoride channel activity"/>
    <property type="evidence" value="ECO:0007669"/>
    <property type="project" value="UniProtKB-UniRule"/>
</dbReference>
<dbReference type="GO" id="GO:0046872">
    <property type="term" value="F:metal ion binding"/>
    <property type="evidence" value="ECO:0007669"/>
    <property type="project" value="UniProtKB-KW"/>
</dbReference>
<feature type="transmembrane region" description="Helical" evidence="10">
    <location>
        <begin position="35"/>
        <end position="59"/>
    </location>
</feature>
<protein>
    <recommendedName>
        <fullName evidence="10">Fluoride-specific ion channel FluC</fullName>
    </recommendedName>
</protein>
<dbReference type="RefSeq" id="WP_204964820.1">
    <property type="nucleotide sequence ID" value="NZ_BAAAUR010000011.1"/>
</dbReference>
<reference evidence="11" key="2">
    <citation type="submission" date="2023-01" db="EMBL/GenBank/DDBJ databases">
        <authorList>
            <person name="Sun Q."/>
            <person name="Evtushenko L."/>
        </authorList>
    </citation>
    <scope>NUCLEOTIDE SEQUENCE</scope>
    <source>
        <strain evidence="11">VKM Ac-1940</strain>
    </source>
</reference>
<evidence type="ECO:0000256" key="2">
    <source>
        <dbReference type="ARBA" id="ARBA00022475"/>
    </source>
</evidence>
<comment type="similarity">
    <text evidence="7 10">Belongs to the fluoride channel Fluc/FEX (TC 1.A.43) family.</text>
</comment>
<gene>
    <name evidence="11" type="primary">crcB_2</name>
    <name evidence="10" type="synonym">crcB</name>
    <name evidence="10" type="synonym">fluC</name>
    <name evidence="11" type="ORF">GCM10017591_14060</name>
</gene>
<feature type="binding site" evidence="10">
    <location>
        <position position="77"/>
    </location>
    <ligand>
        <name>Na(+)</name>
        <dbReference type="ChEBI" id="CHEBI:29101"/>
        <note>structural</note>
    </ligand>
</feature>
<evidence type="ECO:0000256" key="10">
    <source>
        <dbReference type="HAMAP-Rule" id="MF_00454"/>
    </source>
</evidence>
<dbReference type="Pfam" id="PF02537">
    <property type="entry name" value="CRCB"/>
    <property type="match status" value="1"/>
</dbReference>
<comment type="catalytic activity">
    <reaction evidence="8">
        <text>fluoride(in) = fluoride(out)</text>
        <dbReference type="Rhea" id="RHEA:76159"/>
        <dbReference type="ChEBI" id="CHEBI:17051"/>
    </reaction>
    <physiologicalReaction direction="left-to-right" evidence="8">
        <dbReference type="Rhea" id="RHEA:76160"/>
    </physiologicalReaction>
</comment>
<feature type="transmembrane region" description="Helical" evidence="10">
    <location>
        <begin position="65"/>
        <end position="90"/>
    </location>
</feature>
<keyword evidence="10" id="KW-0813">Transport</keyword>
<proteinExistence type="inferred from homology"/>
<organism evidence="11 12">
    <name type="scientific">Microbacterium dextranolyticum</name>
    <dbReference type="NCBI Taxonomy" id="36806"/>
    <lineage>
        <taxon>Bacteria</taxon>
        <taxon>Bacillati</taxon>
        <taxon>Actinomycetota</taxon>
        <taxon>Actinomycetes</taxon>
        <taxon>Micrococcales</taxon>
        <taxon>Microbacteriaceae</taxon>
        <taxon>Microbacterium</taxon>
    </lineage>
</organism>
<feature type="binding site" evidence="10">
    <location>
        <position position="74"/>
    </location>
    <ligand>
        <name>Na(+)</name>
        <dbReference type="ChEBI" id="CHEBI:29101"/>
        <note>structural</note>
    </ligand>
</feature>
<evidence type="ECO:0000256" key="8">
    <source>
        <dbReference type="ARBA" id="ARBA00035585"/>
    </source>
</evidence>
<keyword evidence="12" id="KW-1185">Reference proteome</keyword>
<dbReference type="EMBL" id="BSER01000008">
    <property type="protein sequence ID" value="GLJ95344.1"/>
    <property type="molecule type" value="Genomic_DNA"/>
</dbReference>
<comment type="function">
    <text evidence="9 10">Fluoride-specific ion channel. Important for reducing fluoride concentration in the cell, thus reducing its toxicity.</text>
</comment>
<reference evidence="11" key="1">
    <citation type="journal article" date="2014" name="Int. J. Syst. Evol. Microbiol.">
        <title>Complete genome sequence of Corynebacterium casei LMG S-19264T (=DSM 44701T), isolated from a smear-ripened cheese.</title>
        <authorList>
            <consortium name="US DOE Joint Genome Institute (JGI-PGF)"/>
            <person name="Walter F."/>
            <person name="Albersmeier A."/>
            <person name="Kalinowski J."/>
            <person name="Ruckert C."/>
        </authorList>
    </citation>
    <scope>NUCLEOTIDE SEQUENCE</scope>
    <source>
        <strain evidence="11">VKM Ac-1940</strain>
    </source>
</reference>
<keyword evidence="2 10" id="KW-1003">Cell membrane</keyword>
<keyword evidence="10" id="KW-0406">Ion transport</keyword>
<comment type="subcellular location">
    <subcellularLocation>
        <location evidence="1 10">Cell membrane</location>
        <topology evidence="1 10">Multi-pass membrane protein</topology>
    </subcellularLocation>
</comment>
<keyword evidence="3 10" id="KW-0812">Transmembrane</keyword>
<dbReference type="AlphaFoldDB" id="A0A9W6HM80"/>